<dbReference type="Proteomes" id="UP000263486">
    <property type="component" value="Unassembled WGS sequence"/>
</dbReference>
<evidence type="ECO:0000313" key="2">
    <source>
        <dbReference type="Proteomes" id="UP000263486"/>
    </source>
</evidence>
<dbReference type="InterPro" id="IPR003749">
    <property type="entry name" value="ThiS/MoaD-like"/>
</dbReference>
<dbReference type="EMBL" id="QUAJ01000001">
    <property type="protein sequence ID" value="REI43341.1"/>
    <property type="molecule type" value="Genomic_DNA"/>
</dbReference>
<protein>
    <submittedName>
        <fullName evidence="1">MoaD/ThiS family protein</fullName>
    </submittedName>
</protein>
<name>A0ABX9KLA3_9FUSO</name>
<reference evidence="1 2" key="1">
    <citation type="submission" date="2018-08" db="EMBL/GenBank/DDBJ databases">
        <title>Draft genome sequence of Psychrilyobacter sp. strain SD5 isolated from Black Sea water.</title>
        <authorList>
            <person name="Yadav S."/>
            <person name="Villanueva L."/>
            <person name="Damste J.S.S."/>
        </authorList>
    </citation>
    <scope>NUCLEOTIDE SEQUENCE [LARGE SCALE GENOMIC DNA]</scope>
    <source>
        <strain evidence="1 2">SD5</strain>
    </source>
</reference>
<organism evidence="1 2">
    <name type="scientific">Psychrilyobacter piezotolerans</name>
    <dbReference type="NCBI Taxonomy" id="2293438"/>
    <lineage>
        <taxon>Bacteria</taxon>
        <taxon>Fusobacteriati</taxon>
        <taxon>Fusobacteriota</taxon>
        <taxon>Fusobacteriia</taxon>
        <taxon>Fusobacteriales</taxon>
        <taxon>Fusobacteriaceae</taxon>
        <taxon>Psychrilyobacter</taxon>
    </lineage>
</organism>
<dbReference type="SUPFAM" id="SSF54285">
    <property type="entry name" value="MoaD/ThiS"/>
    <property type="match status" value="1"/>
</dbReference>
<evidence type="ECO:0000313" key="1">
    <source>
        <dbReference type="EMBL" id="REI43341.1"/>
    </source>
</evidence>
<dbReference type="CDD" id="cd17040">
    <property type="entry name" value="Ubl_MoaD_like"/>
    <property type="match status" value="1"/>
</dbReference>
<dbReference type="InterPro" id="IPR012675">
    <property type="entry name" value="Beta-grasp_dom_sf"/>
</dbReference>
<comment type="caution">
    <text evidence="1">The sequence shown here is derived from an EMBL/GenBank/DDBJ whole genome shotgun (WGS) entry which is preliminary data.</text>
</comment>
<dbReference type="InterPro" id="IPR016155">
    <property type="entry name" value="Mopterin_synth/thiamin_S_b"/>
</dbReference>
<gene>
    <name evidence="1" type="ORF">DYH56_00955</name>
</gene>
<dbReference type="Pfam" id="PF02597">
    <property type="entry name" value="ThiS"/>
    <property type="match status" value="1"/>
</dbReference>
<keyword evidence="2" id="KW-1185">Reference proteome</keyword>
<dbReference type="Gene3D" id="3.10.20.30">
    <property type="match status" value="1"/>
</dbReference>
<sequence length="79" mass="9008">MQIEIRLFAYLRELLPLESRGVKKIQVKNDLTIDDLMDEIGISEKEIMIVMINGIRKLDYNESMKEGDRVAIFPPVGGG</sequence>
<accession>A0ABX9KLA3</accession>
<proteinExistence type="predicted"/>